<dbReference type="InterPro" id="IPR036388">
    <property type="entry name" value="WH-like_DNA-bd_sf"/>
</dbReference>
<dbReference type="PANTHER" id="PTHR15938">
    <property type="entry name" value="TBP-1 INTERACTING PROTEIN"/>
    <property type="match status" value="1"/>
</dbReference>
<evidence type="ECO:0000256" key="3">
    <source>
        <dbReference type="ARBA" id="ARBA00023172"/>
    </source>
</evidence>
<sequence>MADVVAEYMLAQNRPLNAQNVADALGRHGIKKGLAQKYLDTLSERGTIAVKEAGKSKVYFAPQTASVMTPEEVAEAECAIKRRTEELANSRAEAARKRARLSAYATQLTVKQMKARTTQLATENGDLETKLAPLRASKGAEISPAEMKKAEDAFVNLVELWGKRKRGFNDVFEVIVDSMAGGVKGAKKKLLDDLGIDVDSDAQSASLQEYRKLVDGIKKKRAMEARMKKYKRNTAA</sequence>
<dbReference type="EMBL" id="GG663738">
    <property type="protein sequence ID" value="EEH57942.1"/>
    <property type="molecule type" value="Genomic_DNA"/>
</dbReference>
<dbReference type="GO" id="GO:0120230">
    <property type="term" value="F:recombinase activator activity"/>
    <property type="evidence" value="ECO:0007669"/>
    <property type="project" value="TreeGrafter"/>
</dbReference>
<dbReference type="Gene3D" id="1.10.10.10">
    <property type="entry name" value="Winged helix-like DNA-binding domain superfamily/Winged helix DNA-binding domain"/>
    <property type="match status" value="1"/>
</dbReference>
<dbReference type="GO" id="GO:0000709">
    <property type="term" value="P:meiotic joint molecule formation"/>
    <property type="evidence" value="ECO:0007669"/>
    <property type="project" value="TreeGrafter"/>
</dbReference>
<dbReference type="RefSeq" id="XP_003057991.1">
    <property type="nucleotide sequence ID" value="XM_003057945.1"/>
</dbReference>
<dbReference type="InterPro" id="IPR010776">
    <property type="entry name" value="Hop2_WH_dom"/>
</dbReference>
<dbReference type="Proteomes" id="UP000001876">
    <property type="component" value="Unassembled WGS sequence"/>
</dbReference>
<evidence type="ECO:0000313" key="8">
    <source>
        <dbReference type="Proteomes" id="UP000001876"/>
    </source>
</evidence>
<dbReference type="OMA" id="QKYHREW"/>
<feature type="domain" description="Homologous-pairing protein 2 winged helix" evidence="6">
    <location>
        <begin position="3"/>
        <end position="61"/>
    </location>
</feature>
<dbReference type="GO" id="GO:0000794">
    <property type="term" value="C:condensed nuclear chromosome"/>
    <property type="evidence" value="ECO:0007669"/>
    <property type="project" value="TreeGrafter"/>
</dbReference>
<keyword evidence="5" id="KW-0469">Meiosis</keyword>
<evidence type="ECO:0000313" key="7">
    <source>
        <dbReference type="EMBL" id="EEH57942.1"/>
    </source>
</evidence>
<keyword evidence="4" id="KW-0539">Nucleus</keyword>
<dbReference type="GO" id="GO:0007129">
    <property type="term" value="P:homologous chromosome pairing at meiosis"/>
    <property type="evidence" value="ECO:0007669"/>
    <property type="project" value="TreeGrafter"/>
</dbReference>
<organism evidence="8">
    <name type="scientific">Micromonas pusilla (strain CCMP1545)</name>
    <name type="common">Picoplanktonic green alga</name>
    <dbReference type="NCBI Taxonomy" id="564608"/>
    <lineage>
        <taxon>Eukaryota</taxon>
        <taxon>Viridiplantae</taxon>
        <taxon>Chlorophyta</taxon>
        <taxon>Mamiellophyceae</taxon>
        <taxon>Mamiellales</taxon>
        <taxon>Mamiellaceae</taxon>
        <taxon>Micromonas</taxon>
    </lineage>
</organism>
<evidence type="ECO:0000259" key="6">
    <source>
        <dbReference type="Pfam" id="PF07106"/>
    </source>
</evidence>
<evidence type="ECO:0000256" key="4">
    <source>
        <dbReference type="ARBA" id="ARBA00023242"/>
    </source>
</evidence>
<dbReference type="eggNOG" id="KOG4603">
    <property type="taxonomic scope" value="Eukaryota"/>
</dbReference>
<dbReference type="GeneID" id="9683429"/>
<keyword evidence="8" id="KW-1185">Reference proteome</keyword>
<evidence type="ECO:0000256" key="2">
    <source>
        <dbReference type="ARBA" id="ARBA00007922"/>
    </source>
</evidence>
<reference evidence="7 8" key="1">
    <citation type="journal article" date="2009" name="Science">
        <title>Green evolution and dynamic adaptations revealed by genomes of the marine picoeukaryotes Micromonas.</title>
        <authorList>
            <person name="Worden A.Z."/>
            <person name="Lee J.H."/>
            <person name="Mock T."/>
            <person name="Rouze P."/>
            <person name="Simmons M.P."/>
            <person name="Aerts A.L."/>
            <person name="Allen A.E."/>
            <person name="Cuvelier M.L."/>
            <person name="Derelle E."/>
            <person name="Everett M.V."/>
            <person name="Foulon E."/>
            <person name="Grimwood J."/>
            <person name="Gundlach H."/>
            <person name="Henrissat B."/>
            <person name="Napoli C."/>
            <person name="McDonald S.M."/>
            <person name="Parker M.S."/>
            <person name="Rombauts S."/>
            <person name="Salamov A."/>
            <person name="Von Dassow P."/>
            <person name="Badger J.H."/>
            <person name="Coutinho P.M."/>
            <person name="Demir E."/>
            <person name="Dubchak I."/>
            <person name="Gentemann C."/>
            <person name="Eikrem W."/>
            <person name="Gready J.E."/>
            <person name="John U."/>
            <person name="Lanier W."/>
            <person name="Lindquist E.A."/>
            <person name="Lucas S."/>
            <person name="Mayer K.F."/>
            <person name="Moreau H."/>
            <person name="Not F."/>
            <person name="Otillar R."/>
            <person name="Panaud O."/>
            <person name="Pangilinan J."/>
            <person name="Paulsen I."/>
            <person name="Piegu B."/>
            <person name="Poliakov A."/>
            <person name="Robbens S."/>
            <person name="Schmutz J."/>
            <person name="Toulza E."/>
            <person name="Wyss T."/>
            <person name="Zelensky A."/>
            <person name="Zhou K."/>
            <person name="Armbrust E.V."/>
            <person name="Bhattacharya D."/>
            <person name="Goodenough U.W."/>
            <person name="Van de Peer Y."/>
            <person name="Grigoriev I.V."/>
        </authorList>
    </citation>
    <scope>NUCLEOTIDE SEQUENCE [LARGE SCALE GENOMIC DNA]</scope>
    <source>
        <strain evidence="7 8">CCMP1545</strain>
    </source>
</reference>
<dbReference type="GO" id="GO:0120231">
    <property type="term" value="C:DNA recombinase auxiliary factor complex"/>
    <property type="evidence" value="ECO:0007669"/>
    <property type="project" value="TreeGrafter"/>
</dbReference>
<dbReference type="GO" id="GO:0010774">
    <property type="term" value="P:meiotic strand invasion involved in reciprocal meiotic recombination"/>
    <property type="evidence" value="ECO:0007669"/>
    <property type="project" value="TreeGrafter"/>
</dbReference>
<dbReference type="Pfam" id="PF07106">
    <property type="entry name" value="WHD_TBPIP"/>
    <property type="match status" value="1"/>
</dbReference>
<dbReference type="AlphaFoldDB" id="C1MPP9"/>
<comment type="subcellular location">
    <subcellularLocation>
        <location evidence="1">Nucleus</location>
    </subcellularLocation>
</comment>
<proteinExistence type="inferred from homology"/>
<dbReference type="GO" id="GO:0003690">
    <property type="term" value="F:double-stranded DNA binding"/>
    <property type="evidence" value="ECO:0007669"/>
    <property type="project" value="TreeGrafter"/>
</dbReference>
<evidence type="ECO:0000256" key="1">
    <source>
        <dbReference type="ARBA" id="ARBA00004123"/>
    </source>
</evidence>
<dbReference type="OrthoDB" id="272266at2759"/>
<evidence type="ECO:0000256" key="5">
    <source>
        <dbReference type="ARBA" id="ARBA00023254"/>
    </source>
</evidence>
<dbReference type="PANTHER" id="PTHR15938:SF0">
    <property type="entry name" value="HOMOLOGOUS-PAIRING PROTEIN 2 HOMOLOG"/>
    <property type="match status" value="1"/>
</dbReference>
<dbReference type="STRING" id="564608.C1MPP9"/>
<protein>
    <submittedName>
        <fullName evidence="7">Hop2-mnd1 complex facilitates loading of Rad51 &amp; DMC1</fullName>
    </submittedName>
</protein>
<comment type="similarity">
    <text evidence="2">Belongs to the HOP2 family.</text>
</comment>
<name>C1MPP9_MICPC</name>
<accession>C1MPP9</accession>
<dbReference type="KEGG" id="mpp:MICPUCDRAFT_39167"/>
<gene>
    <name evidence="7" type="primary">Hop2</name>
    <name evidence="7" type="ORF">MICPUCDRAFT_39167</name>
</gene>
<keyword evidence="3" id="KW-0233">DNA recombination</keyword>